<proteinExistence type="predicted"/>
<dbReference type="Proteomes" id="UP000241193">
    <property type="component" value="Unassembled WGS sequence"/>
</dbReference>
<evidence type="ECO:0000256" key="1">
    <source>
        <dbReference type="ARBA" id="ARBA00023125"/>
    </source>
</evidence>
<dbReference type="EMBL" id="PZKC01000014">
    <property type="protein sequence ID" value="PTD95329.1"/>
    <property type="molecule type" value="Genomic_DNA"/>
</dbReference>
<name>A0A2T4IC21_9RHOO</name>
<protein>
    <recommendedName>
        <fullName evidence="2">Integrase SAM-like N-terminal domain-containing protein</fullName>
    </recommendedName>
</protein>
<reference evidence="3 4" key="1">
    <citation type="submission" date="2018-03" db="EMBL/GenBank/DDBJ databases">
        <authorList>
            <person name="Keele B.F."/>
        </authorList>
    </citation>
    <scope>NUCLEOTIDE SEQUENCE [LARGE SCALE GENOMIC DNA]</scope>
    <source>
        <strain evidence="3 4">D20</strain>
    </source>
</reference>
<dbReference type="GO" id="GO:0015074">
    <property type="term" value="P:DNA integration"/>
    <property type="evidence" value="ECO:0007669"/>
    <property type="project" value="InterPro"/>
</dbReference>
<comment type="caution">
    <text evidence="3">The sequence shown here is derived from an EMBL/GenBank/DDBJ whole genome shotgun (WGS) entry which is preliminary data.</text>
</comment>
<dbReference type="InterPro" id="IPR004107">
    <property type="entry name" value="Integrase_SAM-like_N"/>
</dbReference>
<evidence type="ECO:0000313" key="4">
    <source>
        <dbReference type="Proteomes" id="UP000241193"/>
    </source>
</evidence>
<reference evidence="3 4" key="2">
    <citation type="submission" date="2018-04" db="EMBL/GenBank/DDBJ databases">
        <title>Thauera lacus sp. nov., isolated from an saline lake in Inner Mongolia, China.</title>
        <authorList>
            <person name="Liang Q.-Y."/>
        </authorList>
    </citation>
    <scope>NUCLEOTIDE SEQUENCE [LARGE SCALE GENOMIC DNA]</scope>
    <source>
        <strain evidence="3 4">D20</strain>
    </source>
</reference>
<dbReference type="GO" id="GO:0003677">
    <property type="term" value="F:DNA binding"/>
    <property type="evidence" value="ECO:0007669"/>
    <property type="project" value="UniProtKB-KW"/>
</dbReference>
<dbReference type="Pfam" id="PF13495">
    <property type="entry name" value="Phage_int_SAM_4"/>
    <property type="match status" value="1"/>
</dbReference>
<dbReference type="OrthoDB" id="9801717at2"/>
<evidence type="ECO:0000313" key="3">
    <source>
        <dbReference type="EMBL" id="PTD95329.1"/>
    </source>
</evidence>
<organism evidence="3 4">
    <name type="scientific">Pseudothauera lacus</name>
    <dbReference type="NCBI Taxonomy" id="2136175"/>
    <lineage>
        <taxon>Bacteria</taxon>
        <taxon>Pseudomonadati</taxon>
        <taxon>Pseudomonadota</taxon>
        <taxon>Betaproteobacteria</taxon>
        <taxon>Rhodocyclales</taxon>
        <taxon>Zoogloeaceae</taxon>
        <taxon>Pseudothauera</taxon>
    </lineage>
</organism>
<dbReference type="InterPro" id="IPR010998">
    <property type="entry name" value="Integrase_recombinase_N"/>
</dbReference>
<accession>A0A2T4IC21</accession>
<feature type="domain" description="Integrase SAM-like N-terminal" evidence="2">
    <location>
        <begin position="5"/>
        <end position="58"/>
    </location>
</feature>
<keyword evidence="1" id="KW-0238">DNA-binding</keyword>
<dbReference type="Gene3D" id="1.10.150.130">
    <property type="match status" value="1"/>
</dbReference>
<keyword evidence="4" id="KW-1185">Reference proteome</keyword>
<dbReference type="AlphaFoldDB" id="A0A2T4IC21"/>
<evidence type="ECO:0000259" key="2">
    <source>
        <dbReference type="Pfam" id="PF13495"/>
    </source>
</evidence>
<sequence>MAKGVRACIHYKDYSIRTEKAHVHWVRAFIRLQGMCHRHGMGAEELQAPLRWLANDRAGLARRSVWPRHDCLFGDIGGVGRSHRSGNRRGKASAVGLALKPVLPMRERRILTRRLSSA</sequence>
<gene>
    <name evidence="3" type="ORF">C8261_15035</name>
</gene>